<evidence type="ECO:0000256" key="8">
    <source>
        <dbReference type="RuleBase" id="RU363017"/>
    </source>
</evidence>
<evidence type="ECO:0000256" key="1">
    <source>
        <dbReference type="ARBA" id="ARBA00004418"/>
    </source>
</evidence>
<keyword evidence="11" id="KW-1185">Reference proteome</keyword>
<evidence type="ECO:0000256" key="5">
    <source>
        <dbReference type="ARBA" id="ARBA00022982"/>
    </source>
</evidence>
<dbReference type="GO" id="GO:0009055">
    <property type="term" value="F:electron transfer activity"/>
    <property type="evidence" value="ECO:0007669"/>
    <property type="project" value="InterPro"/>
</dbReference>
<feature type="chain" id="PRO_5011333080" description="Azurin" evidence="8">
    <location>
        <begin position="25"/>
        <end position="153"/>
    </location>
</feature>
<evidence type="ECO:0000256" key="4">
    <source>
        <dbReference type="ARBA" id="ARBA00022764"/>
    </source>
</evidence>
<dbReference type="Gene3D" id="2.60.40.420">
    <property type="entry name" value="Cupredoxins - blue copper proteins"/>
    <property type="match status" value="1"/>
</dbReference>
<dbReference type="GO" id="GO:0042597">
    <property type="term" value="C:periplasmic space"/>
    <property type="evidence" value="ECO:0007669"/>
    <property type="project" value="UniProtKB-SubCell"/>
</dbReference>
<dbReference type="STRING" id="1177982.SAMN04489711_105277"/>
<dbReference type="InterPro" id="IPR014068">
    <property type="entry name" value="Azurin"/>
</dbReference>
<dbReference type="GO" id="GO:0005507">
    <property type="term" value="F:copper ion binding"/>
    <property type="evidence" value="ECO:0007669"/>
    <property type="project" value="UniProtKB-UniRule"/>
</dbReference>
<evidence type="ECO:0000256" key="2">
    <source>
        <dbReference type="ARBA" id="ARBA00022448"/>
    </source>
</evidence>
<dbReference type="InterPro" id="IPR008972">
    <property type="entry name" value="Cupredoxin"/>
</dbReference>
<dbReference type="InterPro" id="IPR028871">
    <property type="entry name" value="BlueCu_1_BS"/>
</dbReference>
<evidence type="ECO:0000313" key="11">
    <source>
        <dbReference type="Proteomes" id="UP000199119"/>
    </source>
</evidence>
<protein>
    <recommendedName>
        <fullName evidence="8">Azurin</fullName>
    </recommendedName>
</protein>
<dbReference type="Pfam" id="PF00127">
    <property type="entry name" value="Copper-bind"/>
    <property type="match status" value="1"/>
</dbReference>
<dbReference type="InterPro" id="IPR000923">
    <property type="entry name" value="BlueCu_1"/>
</dbReference>
<dbReference type="RefSeq" id="WP_092939560.1">
    <property type="nucleotide sequence ID" value="NZ_FONX01000005.1"/>
</dbReference>
<reference evidence="11" key="1">
    <citation type="submission" date="2016-10" db="EMBL/GenBank/DDBJ databases">
        <authorList>
            <person name="Varghese N."/>
            <person name="Submissions S."/>
        </authorList>
    </citation>
    <scope>NUCLEOTIDE SEQUENCE [LARGE SCALE GENOMIC DNA]</scope>
    <source>
        <strain evidence="11">DSM 27981</strain>
    </source>
</reference>
<evidence type="ECO:0000313" key="10">
    <source>
        <dbReference type="EMBL" id="SFE81292.1"/>
    </source>
</evidence>
<keyword evidence="8" id="KW-0732">Signal</keyword>
<dbReference type="PANTHER" id="PTHR38439:SF2">
    <property type="entry name" value="OUTER MEMBRANE PROTEIN H.8"/>
    <property type="match status" value="1"/>
</dbReference>
<evidence type="ECO:0000256" key="3">
    <source>
        <dbReference type="ARBA" id="ARBA00022723"/>
    </source>
</evidence>
<feature type="domain" description="Blue (type 1) copper" evidence="9">
    <location>
        <begin position="26"/>
        <end position="151"/>
    </location>
</feature>
<proteinExistence type="predicted"/>
<dbReference type="AlphaFoldDB" id="A0A1I2DKW2"/>
<dbReference type="InterPro" id="IPR050845">
    <property type="entry name" value="Cu-binding_ET"/>
</dbReference>
<feature type="signal peptide" evidence="8">
    <location>
        <begin position="1"/>
        <end position="24"/>
    </location>
</feature>
<name>A0A1I2DKW2_9BURK</name>
<accession>A0A1I2DKW2</accession>
<gene>
    <name evidence="10" type="ORF">SAMN04489711_105277</name>
</gene>
<keyword evidence="4 8" id="KW-0574">Periplasm</keyword>
<dbReference type="CDD" id="cd13922">
    <property type="entry name" value="Azurin"/>
    <property type="match status" value="1"/>
</dbReference>
<keyword evidence="2 8" id="KW-0813">Transport</keyword>
<evidence type="ECO:0000256" key="6">
    <source>
        <dbReference type="ARBA" id="ARBA00023008"/>
    </source>
</evidence>
<keyword evidence="3 8" id="KW-0479">Metal-binding</keyword>
<dbReference type="OrthoDB" id="9814063at2"/>
<comment type="function">
    <text evidence="8">Transfers electrons from cytochrome c551 to cytochrome oxidase.</text>
</comment>
<dbReference type="PANTHER" id="PTHR38439">
    <property type="entry name" value="AURACYANIN-B"/>
    <property type="match status" value="1"/>
</dbReference>
<organism evidence="10 11">
    <name type="scientific">Paracidovorax wautersii</name>
    <dbReference type="NCBI Taxonomy" id="1177982"/>
    <lineage>
        <taxon>Bacteria</taxon>
        <taxon>Pseudomonadati</taxon>
        <taxon>Pseudomonadota</taxon>
        <taxon>Betaproteobacteria</taxon>
        <taxon>Burkholderiales</taxon>
        <taxon>Comamonadaceae</taxon>
        <taxon>Paracidovorax</taxon>
    </lineage>
</organism>
<dbReference type="SUPFAM" id="SSF49503">
    <property type="entry name" value="Cupredoxins"/>
    <property type="match status" value="1"/>
</dbReference>
<keyword evidence="5 8" id="KW-0249">Electron transport</keyword>
<keyword evidence="7" id="KW-1015">Disulfide bond</keyword>
<dbReference type="PROSITE" id="PS00196">
    <property type="entry name" value="COPPER_BLUE"/>
    <property type="match status" value="1"/>
</dbReference>
<dbReference type="Proteomes" id="UP000199119">
    <property type="component" value="Unassembled WGS sequence"/>
</dbReference>
<sequence length="153" mass="15713">MAIFWKPLVLVAVFAAAVAGPARAADCSAEIDGNDAMQFSKASIAVPASCKQFTVKLKHSGKLPKTAMGHNWVLTKAADMQGALADGIAAGAAKNFVKDGDARVIAHTKLVGGGESDAVSFPVASLKTGESYAYFCSFPGHAALMKGTLTLAK</sequence>
<evidence type="ECO:0000256" key="7">
    <source>
        <dbReference type="ARBA" id="ARBA00023157"/>
    </source>
</evidence>
<evidence type="ECO:0000259" key="9">
    <source>
        <dbReference type="Pfam" id="PF00127"/>
    </source>
</evidence>
<dbReference type="EMBL" id="FONX01000005">
    <property type="protein sequence ID" value="SFE81292.1"/>
    <property type="molecule type" value="Genomic_DNA"/>
</dbReference>
<keyword evidence="6 8" id="KW-0186">Copper</keyword>
<dbReference type="NCBIfam" id="TIGR02695">
    <property type="entry name" value="azurin"/>
    <property type="match status" value="1"/>
</dbReference>
<comment type="subcellular location">
    <subcellularLocation>
        <location evidence="1 8">Periplasm</location>
    </subcellularLocation>
</comment>